<dbReference type="Proteomes" id="UP001174909">
    <property type="component" value="Unassembled WGS sequence"/>
</dbReference>
<comment type="caution">
    <text evidence="2">The sequence shown here is derived from an EMBL/GenBank/DDBJ whole genome shotgun (WGS) entry which is preliminary data.</text>
</comment>
<accession>A0AA35TG26</accession>
<dbReference type="AlphaFoldDB" id="A0AA35TG26"/>
<dbReference type="Gene3D" id="2.30.130.110">
    <property type="match status" value="1"/>
</dbReference>
<feature type="domain" description="SAF" evidence="1">
    <location>
        <begin position="18"/>
        <end position="81"/>
    </location>
</feature>
<dbReference type="Pfam" id="PF08666">
    <property type="entry name" value="SAF"/>
    <property type="match status" value="1"/>
</dbReference>
<evidence type="ECO:0000313" key="2">
    <source>
        <dbReference type="EMBL" id="CAI8046462.1"/>
    </source>
</evidence>
<gene>
    <name evidence="2" type="ORF">GBAR_LOCUS25702</name>
</gene>
<keyword evidence="3" id="KW-1185">Reference proteome</keyword>
<dbReference type="InterPro" id="IPR052172">
    <property type="entry name" value="UxaA_altronate/galactarate_dh"/>
</dbReference>
<evidence type="ECO:0000259" key="1">
    <source>
        <dbReference type="Pfam" id="PF08666"/>
    </source>
</evidence>
<dbReference type="EMBL" id="CASHTH010003565">
    <property type="protein sequence ID" value="CAI8046462.1"/>
    <property type="molecule type" value="Genomic_DNA"/>
</dbReference>
<dbReference type="PANTHER" id="PTHR30536:SF5">
    <property type="entry name" value="ALTRONATE DEHYDRATASE"/>
    <property type="match status" value="1"/>
</dbReference>
<protein>
    <submittedName>
        <fullName evidence="2">Altronate dehydratase</fullName>
    </submittedName>
</protein>
<dbReference type="InterPro" id="IPR013974">
    <property type="entry name" value="SAF"/>
</dbReference>
<sequence>MANQYDFQEVGRLPASDDNVAIATRRIDAGAKIDYNGHSFTISHTILEGHRFAIQAIPEGELLLSWGLPFGVAITDLSPGDYACNQKILDALAIRDIDFALPSHPNFKDQIAPYHP</sequence>
<name>A0AA35TG26_GEOBA</name>
<dbReference type="PANTHER" id="PTHR30536">
    <property type="entry name" value="ALTRONATE/GALACTARATE DEHYDRATASE"/>
    <property type="match status" value="1"/>
</dbReference>
<evidence type="ECO:0000313" key="3">
    <source>
        <dbReference type="Proteomes" id="UP001174909"/>
    </source>
</evidence>
<reference evidence="2" key="1">
    <citation type="submission" date="2023-03" db="EMBL/GenBank/DDBJ databases">
        <authorList>
            <person name="Steffen K."/>
            <person name="Cardenas P."/>
        </authorList>
    </citation>
    <scope>NUCLEOTIDE SEQUENCE</scope>
</reference>
<proteinExistence type="predicted"/>
<organism evidence="2 3">
    <name type="scientific">Geodia barretti</name>
    <name type="common">Barrett's horny sponge</name>
    <dbReference type="NCBI Taxonomy" id="519541"/>
    <lineage>
        <taxon>Eukaryota</taxon>
        <taxon>Metazoa</taxon>
        <taxon>Porifera</taxon>
        <taxon>Demospongiae</taxon>
        <taxon>Heteroscleromorpha</taxon>
        <taxon>Tetractinellida</taxon>
        <taxon>Astrophorina</taxon>
        <taxon>Geodiidae</taxon>
        <taxon>Geodia</taxon>
    </lineage>
</organism>
<dbReference type="GO" id="GO:0019698">
    <property type="term" value="P:D-galacturonate catabolic process"/>
    <property type="evidence" value="ECO:0007669"/>
    <property type="project" value="TreeGrafter"/>
</dbReference>